<evidence type="ECO:0000256" key="6">
    <source>
        <dbReference type="ARBA" id="ARBA00047615"/>
    </source>
</evidence>
<evidence type="ECO:0000313" key="10">
    <source>
        <dbReference type="EMBL" id="AZQ44569.1"/>
    </source>
</evidence>
<comment type="subcellular location">
    <subcellularLocation>
        <location evidence="8">Cytoplasm</location>
    </subcellularLocation>
</comment>
<dbReference type="GO" id="GO:0036431">
    <property type="term" value="F:dCMP kinase activity"/>
    <property type="evidence" value="ECO:0007669"/>
    <property type="project" value="InterPro"/>
</dbReference>
<sequence length="233" mass="26391">MSNKINIAIDGHSSTGKSTSARRLAHELGYLFVDTGAMYRAISYFALRENLITDQQLNTEKLIEELPGISINFQRNPETHINEVYLNGENVEKEIRTLEVSNVVSIIASVSEVRAKLVEQQQAMGKNKGLVMDGRDIGTVVFPDAELKVFMTAAADVRAQRRYDELKERGDDVDYQQVLENVLERDEIDSTREDSPLRQADDAMLLDTSTMNREQQFEQLMHWANQAILQAAQ</sequence>
<dbReference type="Gene3D" id="3.40.50.300">
    <property type="entry name" value="P-loop containing nucleotide triphosphate hydrolases"/>
    <property type="match status" value="1"/>
</dbReference>
<feature type="domain" description="Cytidylate kinase" evidence="9">
    <location>
        <begin position="7"/>
        <end position="225"/>
    </location>
</feature>
<evidence type="ECO:0000313" key="11">
    <source>
        <dbReference type="Proteomes" id="UP000279600"/>
    </source>
</evidence>
<evidence type="ECO:0000256" key="4">
    <source>
        <dbReference type="ARBA" id="ARBA00022777"/>
    </source>
</evidence>
<reference evidence="10 11" key="1">
    <citation type="submission" date="2018-12" db="EMBL/GenBank/DDBJ databases">
        <title>Complete genome of Nonlabens sp. MJ115.</title>
        <authorList>
            <person name="Choi H.S."/>
            <person name="Jung J."/>
        </authorList>
    </citation>
    <scope>NUCLEOTIDE SEQUENCE [LARGE SCALE GENOMIC DNA]</scope>
    <source>
        <strain evidence="10 11">MJ115</strain>
    </source>
</reference>
<evidence type="ECO:0000256" key="5">
    <source>
        <dbReference type="ARBA" id="ARBA00022840"/>
    </source>
</evidence>
<dbReference type="HAMAP" id="MF_00238">
    <property type="entry name" value="Cytidyl_kinase_type1"/>
    <property type="match status" value="1"/>
</dbReference>
<evidence type="ECO:0000256" key="1">
    <source>
        <dbReference type="ARBA" id="ARBA00009427"/>
    </source>
</evidence>
<dbReference type="EMBL" id="CP034549">
    <property type="protein sequence ID" value="AZQ44569.1"/>
    <property type="molecule type" value="Genomic_DNA"/>
</dbReference>
<name>A0A3S9MZJ8_9FLAO</name>
<dbReference type="GO" id="GO:0006220">
    <property type="term" value="P:pyrimidine nucleotide metabolic process"/>
    <property type="evidence" value="ECO:0007669"/>
    <property type="project" value="UniProtKB-UniRule"/>
</dbReference>
<dbReference type="InterPro" id="IPR027417">
    <property type="entry name" value="P-loop_NTPase"/>
</dbReference>
<evidence type="ECO:0000256" key="8">
    <source>
        <dbReference type="HAMAP-Rule" id="MF_00238"/>
    </source>
</evidence>
<keyword evidence="4 8" id="KW-0418">Kinase</keyword>
<evidence type="ECO:0000256" key="7">
    <source>
        <dbReference type="ARBA" id="ARBA00048478"/>
    </source>
</evidence>
<dbReference type="InterPro" id="IPR011994">
    <property type="entry name" value="Cytidylate_kinase_dom"/>
</dbReference>
<accession>A0A3S9MZJ8</accession>
<comment type="similarity">
    <text evidence="1 8">Belongs to the cytidylate kinase family. Type 1 subfamily.</text>
</comment>
<keyword evidence="3 8" id="KW-0547">Nucleotide-binding</keyword>
<feature type="binding site" evidence="8">
    <location>
        <begin position="11"/>
        <end position="19"/>
    </location>
    <ligand>
        <name>ATP</name>
        <dbReference type="ChEBI" id="CHEBI:30616"/>
    </ligand>
</feature>
<dbReference type="Pfam" id="PF02224">
    <property type="entry name" value="Cytidylate_kin"/>
    <property type="match status" value="1"/>
</dbReference>
<dbReference type="GO" id="GO:0005737">
    <property type="term" value="C:cytoplasm"/>
    <property type="evidence" value="ECO:0007669"/>
    <property type="project" value="UniProtKB-SubCell"/>
</dbReference>
<dbReference type="SUPFAM" id="SSF52540">
    <property type="entry name" value="P-loop containing nucleoside triphosphate hydrolases"/>
    <property type="match status" value="1"/>
</dbReference>
<keyword evidence="11" id="KW-1185">Reference proteome</keyword>
<dbReference type="AlphaFoldDB" id="A0A3S9MZJ8"/>
<keyword evidence="5 8" id="KW-0067">ATP-binding</keyword>
<gene>
    <name evidence="8" type="primary">cmk</name>
    <name evidence="10" type="ORF">EJ995_10050</name>
</gene>
<keyword evidence="2 8" id="KW-0808">Transferase</keyword>
<evidence type="ECO:0000256" key="3">
    <source>
        <dbReference type="ARBA" id="ARBA00022741"/>
    </source>
</evidence>
<evidence type="ECO:0000259" key="9">
    <source>
        <dbReference type="Pfam" id="PF02224"/>
    </source>
</evidence>
<protein>
    <recommendedName>
        <fullName evidence="8">Cytidylate kinase</fullName>
        <shortName evidence="8">CK</shortName>
        <ecNumber evidence="8">2.7.4.25</ecNumber>
    </recommendedName>
    <alternativeName>
        <fullName evidence="8">Cytidine monophosphate kinase</fullName>
        <shortName evidence="8">CMP kinase</shortName>
    </alternativeName>
</protein>
<evidence type="ECO:0000256" key="2">
    <source>
        <dbReference type="ARBA" id="ARBA00022679"/>
    </source>
</evidence>
<dbReference type="OrthoDB" id="9807434at2"/>
<comment type="catalytic activity">
    <reaction evidence="7 8">
        <text>CMP + ATP = CDP + ADP</text>
        <dbReference type="Rhea" id="RHEA:11600"/>
        <dbReference type="ChEBI" id="CHEBI:30616"/>
        <dbReference type="ChEBI" id="CHEBI:58069"/>
        <dbReference type="ChEBI" id="CHEBI:60377"/>
        <dbReference type="ChEBI" id="CHEBI:456216"/>
        <dbReference type="EC" id="2.7.4.25"/>
    </reaction>
</comment>
<dbReference type="KEGG" id="noj:EJ995_10050"/>
<dbReference type="RefSeq" id="WP_126448134.1">
    <property type="nucleotide sequence ID" value="NZ_CP034549.1"/>
</dbReference>
<dbReference type="GO" id="GO:0036430">
    <property type="term" value="F:CMP kinase activity"/>
    <property type="evidence" value="ECO:0007669"/>
    <property type="project" value="RHEA"/>
</dbReference>
<dbReference type="Proteomes" id="UP000279600">
    <property type="component" value="Chromosome"/>
</dbReference>
<organism evidence="10 11">
    <name type="scientific">Nonlabens ponticola</name>
    <dbReference type="NCBI Taxonomy" id="2496866"/>
    <lineage>
        <taxon>Bacteria</taxon>
        <taxon>Pseudomonadati</taxon>
        <taxon>Bacteroidota</taxon>
        <taxon>Flavobacteriia</taxon>
        <taxon>Flavobacteriales</taxon>
        <taxon>Flavobacteriaceae</taxon>
        <taxon>Nonlabens</taxon>
    </lineage>
</organism>
<keyword evidence="8" id="KW-0963">Cytoplasm</keyword>
<dbReference type="CDD" id="cd02020">
    <property type="entry name" value="CMPK"/>
    <property type="match status" value="1"/>
</dbReference>
<comment type="catalytic activity">
    <reaction evidence="6 8">
        <text>dCMP + ATP = dCDP + ADP</text>
        <dbReference type="Rhea" id="RHEA:25094"/>
        <dbReference type="ChEBI" id="CHEBI:30616"/>
        <dbReference type="ChEBI" id="CHEBI:57566"/>
        <dbReference type="ChEBI" id="CHEBI:58593"/>
        <dbReference type="ChEBI" id="CHEBI:456216"/>
        <dbReference type="EC" id="2.7.4.25"/>
    </reaction>
</comment>
<proteinExistence type="inferred from homology"/>
<dbReference type="GO" id="GO:0005524">
    <property type="term" value="F:ATP binding"/>
    <property type="evidence" value="ECO:0007669"/>
    <property type="project" value="UniProtKB-UniRule"/>
</dbReference>
<dbReference type="EC" id="2.7.4.25" evidence="8"/>
<dbReference type="InterPro" id="IPR003136">
    <property type="entry name" value="Cytidylate_kin"/>
</dbReference>
<dbReference type="NCBIfam" id="TIGR00017">
    <property type="entry name" value="cmk"/>
    <property type="match status" value="1"/>
</dbReference>